<protein>
    <recommendedName>
        <fullName evidence="10">Tyr recombinase domain-containing protein</fullName>
    </recommendedName>
</protein>
<dbReference type="InterPro" id="IPR050090">
    <property type="entry name" value="Tyrosine_recombinase_XerCD"/>
</dbReference>
<gene>
    <name evidence="8" type="ORF">A2924_00590</name>
</gene>
<dbReference type="InterPro" id="IPR044068">
    <property type="entry name" value="CB"/>
</dbReference>
<evidence type="ECO:0000256" key="4">
    <source>
        <dbReference type="ARBA" id="ARBA00023172"/>
    </source>
</evidence>
<feature type="domain" description="Tyr recombinase" evidence="6">
    <location>
        <begin position="165"/>
        <end position="344"/>
    </location>
</feature>
<evidence type="ECO:0000313" key="8">
    <source>
        <dbReference type="EMBL" id="OGF82911.1"/>
    </source>
</evidence>
<evidence type="ECO:0000256" key="5">
    <source>
        <dbReference type="PROSITE-ProRule" id="PRU01248"/>
    </source>
</evidence>
<keyword evidence="2" id="KW-0229">DNA integration</keyword>
<dbReference type="PROSITE" id="PS51898">
    <property type="entry name" value="TYR_RECOMBINASE"/>
    <property type="match status" value="1"/>
</dbReference>
<dbReference type="CDD" id="cd00796">
    <property type="entry name" value="INT_Rci_Hp1_C"/>
    <property type="match status" value="1"/>
</dbReference>
<dbReference type="GO" id="GO:0015074">
    <property type="term" value="P:DNA integration"/>
    <property type="evidence" value="ECO:0007669"/>
    <property type="project" value="UniProtKB-KW"/>
</dbReference>
<accession>A0A1F5X5S1</accession>
<evidence type="ECO:0000259" key="7">
    <source>
        <dbReference type="PROSITE" id="PS51900"/>
    </source>
</evidence>
<dbReference type="AlphaFoldDB" id="A0A1F5X5S1"/>
<dbReference type="PANTHER" id="PTHR30349:SF64">
    <property type="entry name" value="PROPHAGE INTEGRASE INTD-RELATED"/>
    <property type="match status" value="1"/>
</dbReference>
<keyword evidence="4" id="KW-0233">DNA recombination</keyword>
<dbReference type="InterPro" id="IPR010998">
    <property type="entry name" value="Integrase_recombinase_N"/>
</dbReference>
<comment type="similarity">
    <text evidence="1">Belongs to the 'phage' integrase family.</text>
</comment>
<dbReference type="SUPFAM" id="SSF56349">
    <property type="entry name" value="DNA breaking-rejoining enzymes"/>
    <property type="match status" value="1"/>
</dbReference>
<reference evidence="8 9" key="1">
    <citation type="journal article" date="2016" name="Nat. Commun.">
        <title>Thousands of microbial genomes shed light on interconnected biogeochemical processes in an aquifer system.</title>
        <authorList>
            <person name="Anantharaman K."/>
            <person name="Brown C.T."/>
            <person name="Hug L.A."/>
            <person name="Sharon I."/>
            <person name="Castelle C.J."/>
            <person name="Probst A.J."/>
            <person name="Thomas B.C."/>
            <person name="Singh A."/>
            <person name="Wilkins M.J."/>
            <person name="Karaoz U."/>
            <person name="Brodie E.L."/>
            <person name="Williams K.H."/>
            <person name="Hubbard S.S."/>
            <person name="Banfield J.F."/>
        </authorList>
    </citation>
    <scope>NUCLEOTIDE SEQUENCE [LARGE SCALE GENOMIC DNA]</scope>
</reference>
<dbReference type="InterPro" id="IPR004107">
    <property type="entry name" value="Integrase_SAM-like_N"/>
</dbReference>
<organism evidence="8 9">
    <name type="scientific">Candidatus Giovannonibacteria bacterium RIFCSPLOWO2_01_FULL_44_16</name>
    <dbReference type="NCBI Taxonomy" id="1798348"/>
    <lineage>
        <taxon>Bacteria</taxon>
        <taxon>Candidatus Giovannoniibacteriota</taxon>
    </lineage>
</organism>
<dbReference type="Pfam" id="PF00589">
    <property type="entry name" value="Phage_integrase"/>
    <property type="match status" value="1"/>
</dbReference>
<dbReference type="GO" id="GO:0003677">
    <property type="term" value="F:DNA binding"/>
    <property type="evidence" value="ECO:0007669"/>
    <property type="project" value="UniProtKB-UniRule"/>
</dbReference>
<proteinExistence type="inferred from homology"/>
<name>A0A1F5X5S1_9BACT</name>
<evidence type="ECO:0000256" key="1">
    <source>
        <dbReference type="ARBA" id="ARBA00008857"/>
    </source>
</evidence>
<dbReference type="InterPro" id="IPR011010">
    <property type="entry name" value="DNA_brk_join_enz"/>
</dbReference>
<dbReference type="Gene3D" id="1.10.443.10">
    <property type="entry name" value="Intergrase catalytic core"/>
    <property type="match status" value="1"/>
</dbReference>
<dbReference type="Proteomes" id="UP000178046">
    <property type="component" value="Unassembled WGS sequence"/>
</dbReference>
<evidence type="ECO:0008006" key="10">
    <source>
        <dbReference type="Google" id="ProtNLM"/>
    </source>
</evidence>
<dbReference type="InterPro" id="IPR002104">
    <property type="entry name" value="Integrase_catalytic"/>
</dbReference>
<keyword evidence="3 5" id="KW-0238">DNA-binding</keyword>
<dbReference type="PROSITE" id="PS51900">
    <property type="entry name" value="CB"/>
    <property type="match status" value="1"/>
</dbReference>
<dbReference type="Gene3D" id="1.10.150.130">
    <property type="match status" value="1"/>
</dbReference>
<dbReference type="PANTHER" id="PTHR30349">
    <property type="entry name" value="PHAGE INTEGRASE-RELATED"/>
    <property type="match status" value="1"/>
</dbReference>
<feature type="domain" description="Core-binding (CB)" evidence="7">
    <location>
        <begin position="63"/>
        <end position="146"/>
    </location>
</feature>
<dbReference type="EMBL" id="MFIA01000011">
    <property type="protein sequence ID" value="OGF82911.1"/>
    <property type="molecule type" value="Genomic_DNA"/>
</dbReference>
<comment type="caution">
    <text evidence="8">The sequence shown here is derived from an EMBL/GenBank/DDBJ whole genome shotgun (WGS) entry which is preliminary data.</text>
</comment>
<sequence length="376" mass="43641">MARKRGKSWQTDFMFQYQRIRRKSPENSKAGAEAYEAMLRHKLAIGEVIVSPKDIKKAEAQEQTFEKFAWKWFNSHVRANLKQSGIENTKIILRAHLIPFFGNVPIGKINTMKIDEFKAKKINEHLANKSVNNYLTILNTCLKAAQEGLGLTTLPRVKLLKTPPQTYDFLTIDESNNLLANLSGMAREIVLTAIRTGLRKGELKALRWQDIDWVNRRLVVRHSWCRYTKGLTSPKSNKFRYVPLTDDVYFMLKDRKQETGPIFYTNKRNQNFDYWTLKCKMLEACKNANLRFITVHTLRHTFASHLVMKGAPLIAVQQLLGHSDIRITMRYAHLSQSSLREAINLLDPMRITDFGHQVVTAEKQVIEDLMRQKTTY</sequence>
<dbReference type="GO" id="GO:0006310">
    <property type="term" value="P:DNA recombination"/>
    <property type="evidence" value="ECO:0007669"/>
    <property type="project" value="UniProtKB-KW"/>
</dbReference>
<evidence type="ECO:0000313" key="9">
    <source>
        <dbReference type="Proteomes" id="UP000178046"/>
    </source>
</evidence>
<evidence type="ECO:0000256" key="2">
    <source>
        <dbReference type="ARBA" id="ARBA00022908"/>
    </source>
</evidence>
<dbReference type="InterPro" id="IPR013762">
    <property type="entry name" value="Integrase-like_cat_sf"/>
</dbReference>
<evidence type="ECO:0000256" key="3">
    <source>
        <dbReference type="ARBA" id="ARBA00023125"/>
    </source>
</evidence>
<dbReference type="Pfam" id="PF14659">
    <property type="entry name" value="Phage_int_SAM_3"/>
    <property type="match status" value="1"/>
</dbReference>
<evidence type="ECO:0000259" key="6">
    <source>
        <dbReference type="PROSITE" id="PS51898"/>
    </source>
</evidence>